<dbReference type="SUPFAM" id="SSF56112">
    <property type="entry name" value="Protein kinase-like (PK-like)"/>
    <property type="match status" value="1"/>
</dbReference>
<comment type="caution">
    <text evidence="1">The sequence shown here is derived from an EMBL/GenBank/DDBJ whole genome shotgun (WGS) entry which is preliminary data.</text>
</comment>
<evidence type="ECO:0000313" key="1">
    <source>
        <dbReference type="EMBL" id="CAG8692926.1"/>
    </source>
</evidence>
<reference evidence="1" key="1">
    <citation type="submission" date="2021-06" db="EMBL/GenBank/DDBJ databases">
        <authorList>
            <person name="Kallberg Y."/>
            <person name="Tangrot J."/>
            <person name="Rosling A."/>
        </authorList>
    </citation>
    <scope>NUCLEOTIDE SEQUENCE</scope>
    <source>
        <strain evidence="1">FL966</strain>
    </source>
</reference>
<protein>
    <submittedName>
        <fullName evidence="1">9407_t:CDS:1</fullName>
    </submittedName>
</protein>
<keyword evidence="2" id="KW-1185">Reference proteome</keyword>
<dbReference type="EMBL" id="CAJVQA010010076">
    <property type="protein sequence ID" value="CAG8692926.1"/>
    <property type="molecule type" value="Genomic_DNA"/>
</dbReference>
<organism evidence="1 2">
    <name type="scientific">Cetraspora pellucida</name>
    <dbReference type="NCBI Taxonomy" id="1433469"/>
    <lineage>
        <taxon>Eukaryota</taxon>
        <taxon>Fungi</taxon>
        <taxon>Fungi incertae sedis</taxon>
        <taxon>Mucoromycota</taxon>
        <taxon>Glomeromycotina</taxon>
        <taxon>Glomeromycetes</taxon>
        <taxon>Diversisporales</taxon>
        <taxon>Gigasporaceae</taxon>
        <taxon>Cetraspora</taxon>
    </lineage>
</organism>
<dbReference type="Gene3D" id="1.10.510.10">
    <property type="entry name" value="Transferase(Phosphotransferase) domain 1"/>
    <property type="match status" value="1"/>
</dbReference>
<gene>
    <name evidence="1" type="ORF">CPELLU_LOCUS11401</name>
</gene>
<dbReference type="OrthoDB" id="2434671at2759"/>
<evidence type="ECO:0000313" key="2">
    <source>
        <dbReference type="Proteomes" id="UP000789759"/>
    </source>
</evidence>
<sequence>MSSNSDDEYRYEKCSDGCDKPLTDDNWCRTSKWRYGPIEYYDKDIQEWHRAGETDIVLKIIEILNDKNNIPDEFFEEIKTQMTSFVEFGFIIRCFGVAVGFKPYYNIPHDDALAFLITCKKIHPDIDEDNTPKIIVDLIKRCWSEDPDNRPTAIELLDELFSCRQKDHEIWTEIKSIEANKNFDIPLEEASLDYITSEKAIYTSQLITISQELVSNTSKRISVSSVPDS</sequence>
<accession>A0A9N9ESM9</accession>
<dbReference type="AlphaFoldDB" id="A0A9N9ESM9"/>
<proteinExistence type="predicted"/>
<name>A0A9N9ESM9_9GLOM</name>
<dbReference type="Proteomes" id="UP000789759">
    <property type="component" value="Unassembled WGS sequence"/>
</dbReference>
<dbReference type="InterPro" id="IPR011009">
    <property type="entry name" value="Kinase-like_dom_sf"/>
</dbReference>